<evidence type="ECO:0000256" key="1">
    <source>
        <dbReference type="ARBA" id="ARBA00007381"/>
    </source>
</evidence>
<dbReference type="AlphaFoldDB" id="A0A938BPD6"/>
<dbReference type="Gene3D" id="2.60.34.10">
    <property type="entry name" value="Substrate Binding Domain Of DNAk, Chain A, domain 1"/>
    <property type="match status" value="1"/>
</dbReference>
<dbReference type="SUPFAM" id="SSF100920">
    <property type="entry name" value="Heat shock protein 70kD (HSP70), peptide-binding domain"/>
    <property type="match status" value="1"/>
</dbReference>
<keyword evidence="2 5" id="KW-0547">Nucleotide-binding</keyword>
<name>A0A938BPD6_UNCEI</name>
<keyword evidence="6" id="KW-0175">Coiled coil</keyword>
<dbReference type="Gene3D" id="3.30.420.40">
    <property type="match status" value="2"/>
</dbReference>
<evidence type="ECO:0000313" key="7">
    <source>
        <dbReference type="EMBL" id="MBM3318228.1"/>
    </source>
</evidence>
<feature type="non-terminal residue" evidence="7">
    <location>
        <position position="567"/>
    </location>
</feature>
<dbReference type="PANTHER" id="PTHR19375">
    <property type="entry name" value="HEAT SHOCK PROTEIN 70KDA"/>
    <property type="match status" value="1"/>
</dbReference>
<dbReference type="PROSITE" id="PS01036">
    <property type="entry name" value="HSP70_3"/>
    <property type="match status" value="1"/>
</dbReference>
<evidence type="ECO:0000256" key="5">
    <source>
        <dbReference type="RuleBase" id="RU003322"/>
    </source>
</evidence>
<dbReference type="EMBL" id="VGIY01000297">
    <property type="protein sequence ID" value="MBM3318228.1"/>
    <property type="molecule type" value="Genomic_DNA"/>
</dbReference>
<accession>A0A938BPD6</accession>
<dbReference type="PRINTS" id="PR00301">
    <property type="entry name" value="HEATSHOCK70"/>
</dbReference>
<dbReference type="Gene3D" id="3.90.640.10">
    <property type="entry name" value="Actin, Chain A, domain 4"/>
    <property type="match status" value="1"/>
</dbReference>
<evidence type="ECO:0000256" key="6">
    <source>
        <dbReference type="SAM" id="Coils"/>
    </source>
</evidence>
<protein>
    <submittedName>
        <fullName evidence="7">Hsp70 family protein</fullName>
    </submittedName>
</protein>
<comment type="similarity">
    <text evidence="1 5">Belongs to the heat shock protein 70 family.</text>
</comment>
<evidence type="ECO:0000256" key="3">
    <source>
        <dbReference type="ARBA" id="ARBA00022840"/>
    </source>
</evidence>
<dbReference type="PROSITE" id="PS00329">
    <property type="entry name" value="HSP70_2"/>
    <property type="match status" value="1"/>
</dbReference>
<evidence type="ECO:0000256" key="4">
    <source>
        <dbReference type="ARBA" id="ARBA00023186"/>
    </source>
</evidence>
<proteinExistence type="inferred from homology"/>
<feature type="coiled-coil region" evidence="6">
    <location>
        <begin position="537"/>
        <end position="564"/>
    </location>
</feature>
<dbReference type="InterPro" id="IPR013126">
    <property type="entry name" value="Hsp_70_fam"/>
</dbReference>
<dbReference type="SUPFAM" id="SSF53067">
    <property type="entry name" value="Actin-like ATPase domain"/>
    <property type="match status" value="2"/>
</dbReference>
<sequence length="567" mass="62016">MGVAIGIDLGTSNTVAAIRGKDLRVLQNVESQDLTPSVVGTYKKKTSVGQRALDQMLLAPRDTILSIKRLMGRGYRDQQVQEVRKHHVYAIVEPSDGTDDDLRVVMDGKQYSPIEISAMILKKAKEDAELRLNDKVEYAVITVPAYFTEKQKDATRKAGLLAGLKVQKILDEPTAAAIAFGIDNLGQDDSRTILIYDLGGGTFDVSVLTIVGNIFAQLDIEGNMWLGGDNFDCRIMEHVLQHIQGVYGMDARQRPDFMVKLKERAEQAKKALSCMGRAAICIPGVLTDVGGRVIDIEVELSRAEFEQMIAADVASSIELVRLAIRNAGEAMTPEQIDHVILVGGSSYIPLVRKSLAEVFGEQKLMMNVDPMKCVAFGAAALSAKWGEKVECPKGHENPGQNMVCEVDGCGEPLTTGGTVEVTGMHYGIQAKGDKFEVIISKGSTFPTPEPVKKNFRTPSPNLKRLRVPVYAGFDLVASKNELQFTIWLELPDNVPADTPLDVALGLDKDGILDKVRVALLDGSGTHIETYIGRGGERDRLEKKLEQLRKRKDAASAELTAEVGQKWE</sequence>
<dbReference type="GO" id="GO:0005524">
    <property type="term" value="F:ATP binding"/>
    <property type="evidence" value="ECO:0007669"/>
    <property type="project" value="UniProtKB-KW"/>
</dbReference>
<keyword evidence="4" id="KW-0143">Chaperone</keyword>
<evidence type="ECO:0000256" key="2">
    <source>
        <dbReference type="ARBA" id="ARBA00022741"/>
    </source>
</evidence>
<dbReference type="GO" id="GO:0140662">
    <property type="term" value="F:ATP-dependent protein folding chaperone"/>
    <property type="evidence" value="ECO:0007669"/>
    <property type="project" value="InterPro"/>
</dbReference>
<dbReference type="InterPro" id="IPR029047">
    <property type="entry name" value="HSP70_peptide-bd_sf"/>
</dbReference>
<comment type="caution">
    <text evidence="7">The sequence shown here is derived from an EMBL/GenBank/DDBJ whole genome shotgun (WGS) entry which is preliminary data.</text>
</comment>
<dbReference type="InterPro" id="IPR018181">
    <property type="entry name" value="Heat_shock_70_CS"/>
</dbReference>
<dbReference type="FunFam" id="3.90.640.10:FF:000003">
    <property type="entry name" value="Molecular chaperone DnaK"/>
    <property type="match status" value="1"/>
</dbReference>
<gene>
    <name evidence="7" type="ORF">FJY75_10310</name>
</gene>
<dbReference type="Pfam" id="PF00012">
    <property type="entry name" value="HSP70"/>
    <property type="match status" value="1"/>
</dbReference>
<reference evidence="7" key="1">
    <citation type="submission" date="2019-03" db="EMBL/GenBank/DDBJ databases">
        <title>Lake Tanganyika Metagenome-Assembled Genomes (MAGs).</title>
        <authorList>
            <person name="Tran P."/>
        </authorList>
    </citation>
    <scope>NUCLEOTIDE SEQUENCE</scope>
    <source>
        <strain evidence="7">M_DeepCast_400m_m2_100</strain>
    </source>
</reference>
<dbReference type="Proteomes" id="UP000748308">
    <property type="component" value="Unassembled WGS sequence"/>
</dbReference>
<dbReference type="InterPro" id="IPR043129">
    <property type="entry name" value="ATPase_NBD"/>
</dbReference>
<organism evidence="7 8">
    <name type="scientific">Eiseniibacteriota bacterium</name>
    <dbReference type="NCBI Taxonomy" id="2212470"/>
    <lineage>
        <taxon>Bacteria</taxon>
        <taxon>Candidatus Eiseniibacteriota</taxon>
    </lineage>
</organism>
<keyword evidence="3 5" id="KW-0067">ATP-binding</keyword>
<evidence type="ECO:0000313" key="8">
    <source>
        <dbReference type="Proteomes" id="UP000748308"/>
    </source>
</evidence>